<keyword evidence="1" id="KW-0472">Membrane</keyword>
<dbReference type="Proteomes" id="UP000319383">
    <property type="component" value="Chromosome"/>
</dbReference>
<dbReference type="KEGG" id="sdyn:Mal52_45850"/>
<dbReference type="RefSeq" id="WP_145378612.1">
    <property type="nucleotide sequence ID" value="NZ_CAXBED010000041.1"/>
</dbReference>
<evidence type="ECO:0000313" key="3">
    <source>
        <dbReference type="Proteomes" id="UP000319383"/>
    </source>
</evidence>
<sequence length="132" mass="14987">MLNLIFARTRGLDEISRSSYHSTTMSDNLFLISWMGLIVAFWVGLYYFDKWRKNRSGLVGSAKSLFLELCRTHGLSRKERSLLLRAAKLYQPLEPAVIFVDPKILARCQKAPSPEKEGYAGLSAKLFGIKSK</sequence>
<evidence type="ECO:0000313" key="2">
    <source>
        <dbReference type="EMBL" id="QDU46088.1"/>
    </source>
</evidence>
<name>A0A517ZUC5_9PLAN</name>
<gene>
    <name evidence="2" type="ORF">Mal52_45850</name>
</gene>
<keyword evidence="1" id="KW-1133">Transmembrane helix</keyword>
<feature type="transmembrane region" description="Helical" evidence="1">
    <location>
        <begin position="29"/>
        <end position="48"/>
    </location>
</feature>
<evidence type="ECO:0000256" key="1">
    <source>
        <dbReference type="SAM" id="Phobius"/>
    </source>
</evidence>
<organism evidence="2 3">
    <name type="scientific">Symmachiella dynata</name>
    <dbReference type="NCBI Taxonomy" id="2527995"/>
    <lineage>
        <taxon>Bacteria</taxon>
        <taxon>Pseudomonadati</taxon>
        <taxon>Planctomycetota</taxon>
        <taxon>Planctomycetia</taxon>
        <taxon>Planctomycetales</taxon>
        <taxon>Planctomycetaceae</taxon>
        <taxon>Symmachiella</taxon>
    </lineage>
</organism>
<protein>
    <submittedName>
        <fullName evidence="2">Uncharacterized protein</fullName>
    </submittedName>
</protein>
<reference evidence="2 3" key="1">
    <citation type="submission" date="2019-02" db="EMBL/GenBank/DDBJ databases">
        <title>Deep-cultivation of Planctomycetes and their phenomic and genomic characterization uncovers novel biology.</title>
        <authorList>
            <person name="Wiegand S."/>
            <person name="Jogler M."/>
            <person name="Boedeker C."/>
            <person name="Pinto D."/>
            <person name="Vollmers J."/>
            <person name="Rivas-Marin E."/>
            <person name="Kohn T."/>
            <person name="Peeters S.H."/>
            <person name="Heuer A."/>
            <person name="Rast P."/>
            <person name="Oberbeckmann S."/>
            <person name="Bunk B."/>
            <person name="Jeske O."/>
            <person name="Meyerdierks A."/>
            <person name="Storesund J.E."/>
            <person name="Kallscheuer N."/>
            <person name="Luecker S."/>
            <person name="Lage O.M."/>
            <person name="Pohl T."/>
            <person name="Merkel B.J."/>
            <person name="Hornburger P."/>
            <person name="Mueller R.-W."/>
            <person name="Bruemmer F."/>
            <person name="Labrenz M."/>
            <person name="Spormann A.M."/>
            <person name="Op den Camp H."/>
            <person name="Overmann J."/>
            <person name="Amann R."/>
            <person name="Jetten M.S.M."/>
            <person name="Mascher T."/>
            <person name="Medema M.H."/>
            <person name="Devos D.P."/>
            <person name="Kaster A.-K."/>
            <person name="Ovreas L."/>
            <person name="Rohde M."/>
            <person name="Galperin M.Y."/>
            <person name="Jogler C."/>
        </authorList>
    </citation>
    <scope>NUCLEOTIDE SEQUENCE [LARGE SCALE GENOMIC DNA]</scope>
    <source>
        <strain evidence="2 3">Mal52</strain>
    </source>
</reference>
<keyword evidence="1" id="KW-0812">Transmembrane</keyword>
<keyword evidence="3" id="KW-1185">Reference proteome</keyword>
<dbReference type="AlphaFoldDB" id="A0A517ZUC5"/>
<accession>A0A517ZUC5</accession>
<dbReference type="EMBL" id="CP036276">
    <property type="protein sequence ID" value="QDU46088.1"/>
    <property type="molecule type" value="Genomic_DNA"/>
</dbReference>
<dbReference type="OrthoDB" id="278760at2"/>
<proteinExistence type="predicted"/>